<evidence type="ECO:0000313" key="2">
    <source>
        <dbReference type="EMBL" id="MCL6270314.1"/>
    </source>
</evidence>
<reference evidence="2 3" key="1">
    <citation type="submission" date="2022-05" db="EMBL/GenBank/DDBJ databases">
        <authorList>
            <person name="Park J.-S."/>
        </authorList>
    </citation>
    <scope>NUCLEOTIDE SEQUENCE [LARGE SCALE GENOMIC DNA]</scope>
    <source>
        <strain evidence="2 3">2012CJ34-2</strain>
    </source>
</reference>
<feature type="transmembrane region" description="Helical" evidence="1">
    <location>
        <begin position="7"/>
        <end position="31"/>
    </location>
</feature>
<feature type="transmembrane region" description="Helical" evidence="1">
    <location>
        <begin position="37"/>
        <end position="57"/>
    </location>
</feature>
<accession>A0ABT0PG25</accession>
<dbReference type="EMBL" id="JAMFLX010000012">
    <property type="protein sequence ID" value="MCL6270314.1"/>
    <property type="molecule type" value="Genomic_DNA"/>
</dbReference>
<feature type="transmembrane region" description="Helical" evidence="1">
    <location>
        <begin position="142"/>
        <end position="164"/>
    </location>
</feature>
<evidence type="ECO:0000256" key="1">
    <source>
        <dbReference type="SAM" id="Phobius"/>
    </source>
</evidence>
<feature type="transmembrane region" description="Helical" evidence="1">
    <location>
        <begin position="221"/>
        <end position="240"/>
    </location>
</feature>
<proteinExistence type="predicted"/>
<name>A0ABT0PG25_9GAMM</name>
<feature type="transmembrane region" description="Helical" evidence="1">
    <location>
        <begin position="282"/>
        <end position="300"/>
    </location>
</feature>
<dbReference type="Proteomes" id="UP001203338">
    <property type="component" value="Unassembled WGS sequence"/>
</dbReference>
<feature type="transmembrane region" description="Helical" evidence="1">
    <location>
        <begin position="312"/>
        <end position="333"/>
    </location>
</feature>
<keyword evidence="3" id="KW-1185">Reference proteome</keyword>
<evidence type="ECO:0000313" key="3">
    <source>
        <dbReference type="Proteomes" id="UP001203338"/>
    </source>
</evidence>
<protein>
    <recommendedName>
        <fullName evidence="4">MFS transporter</fullName>
    </recommendedName>
</protein>
<feature type="transmembrane region" description="Helical" evidence="1">
    <location>
        <begin position="69"/>
        <end position="87"/>
    </location>
</feature>
<feature type="transmembrane region" description="Helical" evidence="1">
    <location>
        <begin position="170"/>
        <end position="188"/>
    </location>
</feature>
<gene>
    <name evidence="2" type="ORF">M3P05_10320</name>
</gene>
<evidence type="ECO:0008006" key="4">
    <source>
        <dbReference type="Google" id="ProtNLM"/>
    </source>
</evidence>
<dbReference type="RefSeq" id="WP_249699505.1">
    <property type="nucleotide sequence ID" value="NZ_JAMFLX010000012.1"/>
</dbReference>
<sequence>MIQRPAFFYQFAGLHGFLTGLLPFFLPVILWRESQSMALISGFIAMSGLVFLGSLVVWEKLRASRHGKLAVAGSFIAEGALTTALVLQNVESGLSLSGVALLALLSGVYGCFYWLSFRVLFIDQRNSHGNASGKGGASGNRFGNFQLIVGILLKVGILAGALLLDNGQDLWLVALSWVIAIAGFVLVYSPVNHRTIHEALSAPPVRMADIRSLELGTKVRAIFVLDGLFLFLESYFWVLSLYQLSSESYSRLGSLVVGLAIVLSLVFLAIKRWIDRTDATRVFQLAVVLYALSWGLRAWLGETFFSTTFSNTALFSATVLSIAFMTSFFRLAFNKLFFDWIEPGCEQVFILAKSWYSQMGVALFFSLLALYFWVEGSSEISFVYWMSAPLSLGYICYTRSTSVLPKPVYL</sequence>
<feature type="transmembrane region" description="Helical" evidence="1">
    <location>
        <begin position="99"/>
        <end position="121"/>
    </location>
</feature>
<keyword evidence="1" id="KW-0812">Transmembrane</keyword>
<comment type="caution">
    <text evidence="2">The sequence shown here is derived from an EMBL/GenBank/DDBJ whole genome shotgun (WGS) entry which is preliminary data.</text>
</comment>
<feature type="transmembrane region" description="Helical" evidence="1">
    <location>
        <begin position="354"/>
        <end position="374"/>
    </location>
</feature>
<feature type="transmembrane region" description="Helical" evidence="1">
    <location>
        <begin position="252"/>
        <end position="270"/>
    </location>
</feature>
<organism evidence="2 3">
    <name type="scientific">Parendozoicomonas callyspongiae</name>
    <dbReference type="NCBI Taxonomy" id="2942213"/>
    <lineage>
        <taxon>Bacteria</taxon>
        <taxon>Pseudomonadati</taxon>
        <taxon>Pseudomonadota</taxon>
        <taxon>Gammaproteobacteria</taxon>
        <taxon>Oceanospirillales</taxon>
        <taxon>Endozoicomonadaceae</taxon>
        <taxon>Parendozoicomonas</taxon>
    </lineage>
</organism>
<keyword evidence="1" id="KW-0472">Membrane</keyword>
<keyword evidence="1" id="KW-1133">Transmembrane helix</keyword>